<keyword evidence="1" id="KW-0472">Membrane</keyword>
<feature type="transmembrane region" description="Helical" evidence="1">
    <location>
        <begin position="46"/>
        <end position="64"/>
    </location>
</feature>
<evidence type="ECO:0000256" key="1">
    <source>
        <dbReference type="SAM" id="Phobius"/>
    </source>
</evidence>
<accession>W9V7J7</accession>
<comment type="caution">
    <text evidence="2">The sequence shown here is derived from an EMBL/GenBank/DDBJ whole genome shotgun (WGS) entry which is preliminary data.</text>
</comment>
<name>W9V7J7_9GAMM</name>
<feature type="transmembrane region" description="Helical" evidence="1">
    <location>
        <begin position="84"/>
        <end position="104"/>
    </location>
</feature>
<dbReference type="EMBL" id="AONC01000027">
    <property type="protein sequence ID" value="EXJ15379.1"/>
    <property type="molecule type" value="Genomic_DNA"/>
</dbReference>
<keyword evidence="3" id="KW-1185">Reference proteome</keyword>
<sequence>MHQEHSRGPAILLPADERIRDDLGPDADADADAEAGHGRQKALGTILHRVLPIVALAAVAVVGWREIRHLDIAEIHHSFQAIGLGATLVLLLAGLAAASLNTLYDALLRRWLALEIGPWTWCARPGWPVP</sequence>
<dbReference type="STRING" id="1249627.D779_1475"/>
<protein>
    <submittedName>
        <fullName evidence="2">Uncharacterized protein</fullName>
    </submittedName>
</protein>
<keyword evidence="1" id="KW-0812">Transmembrane</keyword>
<evidence type="ECO:0000313" key="3">
    <source>
        <dbReference type="Proteomes" id="UP000019460"/>
    </source>
</evidence>
<organism evidence="2 3">
    <name type="scientific">Imhoffiella purpurea</name>
    <dbReference type="NCBI Taxonomy" id="1249627"/>
    <lineage>
        <taxon>Bacteria</taxon>
        <taxon>Pseudomonadati</taxon>
        <taxon>Pseudomonadota</taxon>
        <taxon>Gammaproteobacteria</taxon>
        <taxon>Chromatiales</taxon>
        <taxon>Chromatiaceae</taxon>
        <taxon>Imhoffiella</taxon>
    </lineage>
</organism>
<gene>
    <name evidence="2" type="ORF">D779_1475</name>
</gene>
<dbReference type="Proteomes" id="UP000019460">
    <property type="component" value="Unassembled WGS sequence"/>
</dbReference>
<proteinExistence type="predicted"/>
<keyword evidence="1" id="KW-1133">Transmembrane helix</keyword>
<dbReference type="AlphaFoldDB" id="W9V7J7"/>
<dbReference type="RefSeq" id="WP_043753030.1">
    <property type="nucleotide sequence ID" value="NZ_AONC01000027.1"/>
</dbReference>
<evidence type="ECO:0000313" key="2">
    <source>
        <dbReference type="EMBL" id="EXJ15379.1"/>
    </source>
</evidence>
<reference evidence="2 3" key="1">
    <citation type="submission" date="2012-11" db="EMBL/GenBank/DDBJ databases">
        <title>Genome assembly of Thiorhodococcus sp. AK35.</title>
        <authorList>
            <person name="Nupur N."/>
            <person name="Khatri I."/>
            <person name="Subramanian S."/>
            <person name="Pinnaka A."/>
        </authorList>
    </citation>
    <scope>NUCLEOTIDE SEQUENCE [LARGE SCALE GENOMIC DNA]</scope>
    <source>
        <strain evidence="2 3">AK35</strain>
    </source>
</reference>